<protein>
    <submittedName>
        <fullName evidence="1">Histidine phosphatase family protein</fullName>
    </submittedName>
</protein>
<evidence type="ECO:0000313" key="1">
    <source>
        <dbReference type="EMBL" id="MBL6455079.1"/>
    </source>
</evidence>
<evidence type="ECO:0000313" key="2">
    <source>
        <dbReference type="Proteomes" id="UP000606490"/>
    </source>
</evidence>
<organism evidence="1 2">
    <name type="scientific">Belnapia mucosa</name>
    <dbReference type="NCBI Taxonomy" id="2804532"/>
    <lineage>
        <taxon>Bacteria</taxon>
        <taxon>Pseudomonadati</taxon>
        <taxon>Pseudomonadota</taxon>
        <taxon>Alphaproteobacteria</taxon>
        <taxon>Acetobacterales</taxon>
        <taxon>Roseomonadaceae</taxon>
        <taxon>Belnapia</taxon>
    </lineage>
</organism>
<gene>
    <name evidence="1" type="ORF">JMJ55_07070</name>
</gene>
<dbReference type="Gene3D" id="3.40.50.1240">
    <property type="entry name" value="Phosphoglycerate mutase-like"/>
    <property type="match status" value="1"/>
</dbReference>
<comment type="caution">
    <text evidence="1">The sequence shown here is derived from an EMBL/GenBank/DDBJ whole genome shotgun (WGS) entry which is preliminary data.</text>
</comment>
<dbReference type="InterPro" id="IPR013078">
    <property type="entry name" value="His_Pase_superF_clade-1"/>
</dbReference>
<dbReference type="InterPro" id="IPR029033">
    <property type="entry name" value="His_PPase_superfam"/>
</dbReference>
<proteinExistence type="predicted"/>
<dbReference type="EMBL" id="JAEUXJ010000002">
    <property type="protein sequence ID" value="MBL6455079.1"/>
    <property type="molecule type" value="Genomic_DNA"/>
</dbReference>
<name>A0ABS1V043_9PROT</name>
<dbReference type="RefSeq" id="WP_202824804.1">
    <property type="nucleotide sequence ID" value="NZ_JAEUXJ010000002.1"/>
</dbReference>
<sequence>MTLVHFITHPEVVIDPAVPVPEWPLSATGIARMALALERPWMSRLGSVFSSAERKARDAARMIAERFGLSSVVIEELGENDRSATGYLPKDAFEAMADAFFACPDDSVRGWERAVDAQRRILSAAGQVMARAPDRGDIAIVSHGAVGTLLLCHLKGVPISRSEDQPGGGGGNVYSFGRSDRVLTSGWRRIED</sequence>
<reference evidence="1 2" key="1">
    <citation type="submission" date="2021-01" db="EMBL/GenBank/DDBJ databases">
        <title>Belnapia mucosa sp. nov. and Belnapia arida sp. nov., isolated from the Tabernas Desert (Almeria, Spain).</title>
        <authorList>
            <person name="Molina-Menor E."/>
            <person name="Vidal-Verdu A."/>
            <person name="Calonge A."/>
            <person name="Satari L."/>
            <person name="Pereto Magraner J."/>
            <person name="Porcar Miralles M."/>
        </authorList>
    </citation>
    <scope>NUCLEOTIDE SEQUENCE [LARGE SCALE GENOMIC DNA]</scope>
    <source>
        <strain evidence="1 2">T6</strain>
    </source>
</reference>
<keyword evidence="2" id="KW-1185">Reference proteome</keyword>
<dbReference type="SUPFAM" id="SSF53254">
    <property type="entry name" value="Phosphoglycerate mutase-like"/>
    <property type="match status" value="1"/>
</dbReference>
<accession>A0ABS1V043</accession>
<dbReference type="Pfam" id="PF00300">
    <property type="entry name" value="His_Phos_1"/>
    <property type="match status" value="1"/>
</dbReference>
<dbReference type="Proteomes" id="UP000606490">
    <property type="component" value="Unassembled WGS sequence"/>
</dbReference>